<keyword evidence="1" id="KW-0472">Membrane</keyword>
<dbReference type="InterPro" id="IPR006750">
    <property type="entry name" value="YdcZ"/>
</dbReference>
<dbReference type="AlphaFoldDB" id="A0A239SNQ4"/>
<feature type="transmembrane region" description="Helical" evidence="1">
    <location>
        <begin position="73"/>
        <end position="93"/>
    </location>
</feature>
<dbReference type="STRING" id="1123308.GCA_000380085_00928"/>
<dbReference type="Pfam" id="PF04657">
    <property type="entry name" value="DMT_YdcZ"/>
    <property type="match status" value="2"/>
</dbReference>
<feature type="transmembrane region" description="Helical" evidence="1">
    <location>
        <begin position="165"/>
        <end position="184"/>
    </location>
</feature>
<feature type="transmembrane region" description="Helical" evidence="1">
    <location>
        <begin position="131"/>
        <end position="149"/>
    </location>
</feature>
<evidence type="ECO:0000313" key="2">
    <source>
        <dbReference type="EMBL" id="SNU87095.1"/>
    </source>
</evidence>
<accession>A0A239SNQ4</accession>
<dbReference type="eggNOG" id="COG3238">
    <property type="taxonomic scope" value="Bacteria"/>
</dbReference>
<reference evidence="2 3" key="1">
    <citation type="submission" date="2017-06" db="EMBL/GenBank/DDBJ databases">
        <authorList>
            <consortium name="Pathogen Informatics"/>
        </authorList>
    </citation>
    <scope>NUCLEOTIDE SEQUENCE [LARGE SCALE GENOMIC DNA]</scope>
    <source>
        <strain evidence="2 3">NCTC13788</strain>
    </source>
</reference>
<organism evidence="2 3">
    <name type="scientific">Streptococcus merionis</name>
    <dbReference type="NCBI Taxonomy" id="400065"/>
    <lineage>
        <taxon>Bacteria</taxon>
        <taxon>Bacillati</taxon>
        <taxon>Bacillota</taxon>
        <taxon>Bacilli</taxon>
        <taxon>Lactobacillales</taxon>
        <taxon>Streptococcaceae</taxon>
        <taxon>Streptococcus</taxon>
    </lineage>
</organism>
<dbReference type="PANTHER" id="PTHR34821:SF2">
    <property type="entry name" value="INNER MEMBRANE PROTEIN YDCZ"/>
    <property type="match status" value="1"/>
</dbReference>
<feature type="transmembrane region" description="Helical" evidence="1">
    <location>
        <begin position="293"/>
        <end position="311"/>
    </location>
</feature>
<keyword evidence="1" id="KW-1133">Transmembrane helix</keyword>
<dbReference type="PANTHER" id="PTHR34821">
    <property type="entry name" value="INNER MEMBRANE PROTEIN YDCZ"/>
    <property type="match status" value="1"/>
</dbReference>
<keyword evidence="1" id="KW-0812">Transmembrane</keyword>
<dbReference type="OrthoDB" id="7864805at2"/>
<sequence>MIIWYLFPILMGASIASQSAINSRLTRYTLSPFLSSAFSFFVGLVFLLCLLLINREVPFIAFNELTSLPWWVWIGGFTAAFALTVNVLLFPILGSMQTSVLPILGQLLMGVIIDQFGLFYLSQNILNTRKLLGLMILFIGTLMATGVLAKSDRRNLPTKETKFKFWWQMLGIFAGILIAIQSATNAYLGREIGSPLQASFISFNIAFLVTVFICFITKVKFQTAIDTFKKAKGEEWVFTGGILGGSFVLVSSWLVPLIGTGNVIVISLFGQLVASTVIQQIGLFRSEVKKVKVGQLIGLLLMLIGIIIIRLK</sequence>
<feature type="transmembrane region" description="Helical" evidence="1">
    <location>
        <begin position="196"/>
        <end position="216"/>
    </location>
</feature>
<dbReference type="RefSeq" id="WP_018373501.1">
    <property type="nucleotide sequence ID" value="NZ_LT906439.1"/>
</dbReference>
<keyword evidence="3" id="KW-1185">Reference proteome</keyword>
<dbReference type="KEGG" id="smen:SAMEA4412692_0517"/>
<feature type="transmembrane region" description="Helical" evidence="1">
    <location>
        <begin position="100"/>
        <end position="119"/>
    </location>
</feature>
<feature type="transmembrane region" description="Helical" evidence="1">
    <location>
        <begin position="33"/>
        <end position="53"/>
    </location>
</feature>
<feature type="transmembrane region" description="Helical" evidence="1">
    <location>
        <begin position="236"/>
        <end position="255"/>
    </location>
</feature>
<evidence type="ECO:0000256" key="1">
    <source>
        <dbReference type="SAM" id="Phobius"/>
    </source>
</evidence>
<evidence type="ECO:0000313" key="3">
    <source>
        <dbReference type="Proteomes" id="UP000215185"/>
    </source>
</evidence>
<dbReference type="Proteomes" id="UP000215185">
    <property type="component" value="Chromosome 1"/>
</dbReference>
<dbReference type="GO" id="GO:0005886">
    <property type="term" value="C:plasma membrane"/>
    <property type="evidence" value="ECO:0007669"/>
    <property type="project" value="TreeGrafter"/>
</dbReference>
<name>A0A239SNQ4_9STRE</name>
<protein>
    <submittedName>
        <fullName evidence="2">Cell wall surface protein</fullName>
    </submittedName>
</protein>
<feature type="transmembrane region" description="Helical" evidence="1">
    <location>
        <begin position="261"/>
        <end position="281"/>
    </location>
</feature>
<proteinExistence type="predicted"/>
<dbReference type="EMBL" id="LT906439">
    <property type="protein sequence ID" value="SNU87095.1"/>
    <property type="molecule type" value="Genomic_DNA"/>
</dbReference>
<gene>
    <name evidence="2" type="ORF">SAMEA4412692_00517</name>
</gene>